<evidence type="ECO:0000313" key="5">
    <source>
        <dbReference type="Proteomes" id="UP000719766"/>
    </source>
</evidence>
<dbReference type="GeneID" id="64593741"/>
<evidence type="ECO:0000313" key="4">
    <source>
        <dbReference type="EMBL" id="KAG1796771.1"/>
    </source>
</evidence>
<accession>A0A9P7DK28</accession>
<feature type="compositionally biased region" description="Acidic residues" evidence="2">
    <location>
        <begin position="382"/>
        <end position="392"/>
    </location>
</feature>
<gene>
    <name evidence="4" type="ORF">HD556DRAFT_1306942</name>
</gene>
<dbReference type="Proteomes" id="UP000719766">
    <property type="component" value="Unassembled WGS sequence"/>
</dbReference>
<protein>
    <submittedName>
        <fullName evidence="4">Peptidase family C78-domain-containing protein</fullName>
    </submittedName>
</protein>
<dbReference type="OrthoDB" id="288987at2759"/>
<dbReference type="RefSeq" id="XP_041162128.1">
    <property type="nucleotide sequence ID" value="XM_041299977.1"/>
</dbReference>
<name>A0A9P7DK28_9AGAM</name>
<comment type="caution">
    <text evidence="4">The sequence shown here is derived from an EMBL/GenBank/DDBJ whole genome shotgun (WGS) entry which is preliminary data.</text>
</comment>
<dbReference type="GO" id="GO:0016787">
    <property type="term" value="F:hydrolase activity"/>
    <property type="evidence" value="ECO:0007669"/>
    <property type="project" value="UniProtKB-KW"/>
</dbReference>
<feature type="region of interest" description="Disordered" evidence="2">
    <location>
        <begin position="351"/>
        <end position="415"/>
    </location>
</feature>
<reference evidence="4" key="1">
    <citation type="journal article" date="2020" name="New Phytol.">
        <title>Comparative genomics reveals dynamic genome evolution in host specialist ectomycorrhizal fungi.</title>
        <authorList>
            <person name="Lofgren L.A."/>
            <person name="Nguyen N.H."/>
            <person name="Vilgalys R."/>
            <person name="Ruytinx J."/>
            <person name="Liao H.L."/>
            <person name="Branco S."/>
            <person name="Kuo A."/>
            <person name="LaButti K."/>
            <person name="Lipzen A."/>
            <person name="Andreopoulos W."/>
            <person name="Pangilinan J."/>
            <person name="Riley R."/>
            <person name="Hundley H."/>
            <person name="Na H."/>
            <person name="Barry K."/>
            <person name="Grigoriev I.V."/>
            <person name="Stajich J.E."/>
            <person name="Kennedy P.G."/>
        </authorList>
    </citation>
    <scope>NUCLEOTIDE SEQUENCE</scope>
    <source>
        <strain evidence="4">S12</strain>
    </source>
</reference>
<dbReference type="InterPro" id="IPR012462">
    <property type="entry name" value="UFSP1/2_DUB_cat"/>
</dbReference>
<proteinExistence type="predicted"/>
<keyword evidence="5" id="KW-1185">Reference proteome</keyword>
<organism evidence="4 5">
    <name type="scientific">Suillus plorans</name>
    <dbReference type="NCBI Taxonomy" id="116603"/>
    <lineage>
        <taxon>Eukaryota</taxon>
        <taxon>Fungi</taxon>
        <taxon>Dikarya</taxon>
        <taxon>Basidiomycota</taxon>
        <taxon>Agaricomycotina</taxon>
        <taxon>Agaricomycetes</taxon>
        <taxon>Agaricomycetidae</taxon>
        <taxon>Boletales</taxon>
        <taxon>Suillineae</taxon>
        <taxon>Suillaceae</taxon>
        <taxon>Suillus</taxon>
    </lineage>
</organism>
<evidence type="ECO:0000256" key="2">
    <source>
        <dbReference type="SAM" id="MobiDB-lite"/>
    </source>
</evidence>
<feature type="domain" description="UFSP1/2/DUB catalytic" evidence="3">
    <location>
        <begin position="126"/>
        <end position="328"/>
    </location>
</feature>
<dbReference type="Pfam" id="PF07910">
    <property type="entry name" value="Peptidase_C78"/>
    <property type="match status" value="1"/>
</dbReference>
<keyword evidence="1" id="KW-0378">Hydrolase</keyword>
<dbReference type="AlphaFoldDB" id="A0A9P7DK28"/>
<sequence>MDSDDEIEIIGERSSRPSCAQAGLTLCQLCNMNFDSENLSELQRQQHYEAHFNSSSSKQSSNKFKKPAIPKDLFKPCSFQLPLRKKPADEFWYPTLSRPPPDNCCPGLIPLLKHALKKCHTKGNTRRAVLCYESATHICVEAFDRRWGCGYRNFLMACAALMDQQIQNIYFALLDDPFPPGVRNLQRWIEAAWKEGYDREGAKDLRNLVDTNKWIGTADALSELYTAFTFRGVPSQLVDFDLSKSEKGIQVMIDWIVQYFSPPNSKQGTVTDVLRGASPVIATDKMPLVLQFNGHSQTIIGYEISKNGDTNLLVFDPSRPPRLSMRRAAIAGSSSVVWEQSRTNQVLQSVIHPTSNGRSSKLKRPSSSSDIQQHKRSKSSEPDNEIIIVEDSDTPRNDEGSGISPGQTQPLTLDPSNVVNHFRLGTRKLQRKQNYQILYFPMTDPWSIEERNKRKVVTSISCG</sequence>
<evidence type="ECO:0000256" key="1">
    <source>
        <dbReference type="ARBA" id="ARBA00022801"/>
    </source>
</evidence>
<feature type="compositionally biased region" description="Polar residues" evidence="2">
    <location>
        <begin position="404"/>
        <end position="415"/>
    </location>
</feature>
<dbReference type="EMBL" id="JABBWE010000018">
    <property type="protein sequence ID" value="KAG1796771.1"/>
    <property type="molecule type" value="Genomic_DNA"/>
</dbReference>
<evidence type="ECO:0000259" key="3">
    <source>
        <dbReference type="Pfam" id="PF07910"/>
    </source>
</evidence>
<dbReference type="Gene3D" id="3.90.70.130">
    <property type="match status" value="1"/>
</dbReference>